<keyword evidence="1" id="KW-0812">Transmembrane</keyword>
<dbReference type="STRING" id="1280949.HAD_17326"/>
<dbReference type="RefSeq" id="WP_035574096.1">
    <property type="nucleotide sequence ID" value="NZ_ARYH01000005.1"/>
</dbReference>
<dbReference type="EMBL" id="ARYH01000005">
    <property type="protein sequence ID" value="KCZ82610.1"/>
    <property type="molecule type" value="Genomic_DNA"/>
</dbReference>
<keyword evidence="1" id="KW-1133">Transmembrane helix</keyword>
<dbReference type="AlphaFoldDB" id="A0A069E003"/>
<sequence length="101" mass="10722">MSGNEVDYLYVAEMIGSLTMMAGLAAGYVNLIAVVAIVAMPLLIASLGAKAAHSLTAIPPEARPGLLSLRNIRNCPVHCFDRMTLLFAFPRSSKDSVSSQL</sequence>
<gene>
    <name evidence="2" type="ORF">HAD_17326</name>
</gene>
<evidence type="ECO:0000256" key="1">
    <source>
        <dbReference type="SAM" id="Phobius"/>
    </source>
</evidence>
<protein>
    <submittedName>
        <fullName evidence="2">Uncharacterized protein</fullName>
    </submittedName>
</protein>
<reference evidence="2 3" key="1">
    <citation type="journal article" date="2014" name="Antonie Van Leeuwenhoek">
        <title>Hyphomonas beringensis sp. nov. and Hyphomonas chukchiensis sp. nov., isolated from surface seawater of the Bering Sea and Chukchi Sea.</title>
        <authorList>
            <person name="Li C."/>
            <person name="Lai Q."/>
            <person name="Li G."/>
            <person name="Dong C."/>
            <person name="Wang J."/>
            <person name="Liao Y."/>
            <person name="Shao Z."/>
        </authorList>
    </citation>
    <scope>NUCLEOTIDE SEQUENCE [LARGE SCALE GENOMIC DNA]</scope>
    <source>
        <strain evidence="2 3">MHS-3</strain>
    </source>
</reference>
<name>A0A069E003_9PROT</name>
<proteinExistence type="predicted"/>
<organism evidence="2 3">
    <name type="scientific">Hyphomonas adhaerens MHS-3</name>
    <dbReference type="NCBI Taxonomy" id="1280949"/>
    <lineage>
        <taxon>Bacteria</taxon>
        <taxon>Pseudomonadati</taxon>
        <taxon>Pseudomonadota</taxon>
        <taxon>Alphaproteobacteria</taxon>
        <taxon>Hyphomonadales</taxon>
        <taxon>Hyphomonadaceae</taxon>
        <taxon>Hyphomonas</taxon>
    </lineage>
</organism>
<evidence type="ECO:0000313" key="3">
    <source>
        <dbReference type="Proteomes" id="UP000027446"/>
    </source>
</evidence>
<keyword evidence="1" id="KW-0472">Membrane</keyword>
<dbReference type="Proteomes" id="UP000027446">
    <property type="component" value="Unassembled WGS sequence"/>
</dbReference>
<evidence type="ECO:0000313" key="2">
    <source>
        <dbReference type="EMBL" id="KCZ82610.1"/>
    </source>
</evidence>
<feature type="transmembrane region" description="Helical" evidence="1">
    <location>
        <begin position="20"/>
        <end position="44"/>
    </location>
</feature>
<accession>A0A069E003</accession>
<comment type="caution">
    <text evidence="2">The sequence shown here is derived from an EMBL/GenBank/DDBJ whole genome shotgun (WGS) entry which is preliminary data.</text>
</comment>
<keyword evidence="3" id="KW-1185">Reference proteome</keyword>